<dbReference type="PANTHER" id="PTHR43479">
    <property type="entry name" value="ACREF/ENVCD OPERON REPRESSOR-RELATED"/>
    <property type="match status" value="1"/>
</dbReference>
<dbReference type="Proteomes" id="UP000514716">
    <property type="component" value="Chromosome"/>
</dbReference>
<reference evidence="4 5" key="1">
    <citation type="submission" date="2020-07" db="EMBL/GenBank/DDBJ databases">
        <title>Screening of a cold-adapted Planococcus bacterium producing protease in traditional shrimp paste and protease identification by genome sequencing.</title>
        <authorList>
            <person name="Gao R."/>
            <person name="Leng W."/>
            <person name="Chu Q."/>
            <person name="Wu X."/>
            <person name="Liu H."/>
            <person name="Li X."/>
        </authorList>
    </citation>
    <scope>NUCLEOTIDE SEQUENCE [LARGE SCALE GENOMIC DNA]</scope>
    <source>
        <strain evidence="4 5">XJ11</strain>
    </source>
</reference>
<organism evidence="4 5">
    <name type="scientific">Planococcus maritimus</name>
    <dbReference type="NCBI Taxonomy" id="192421"/>
    <lineage>
        <taxon>Bacteria</taxon>
        <taxon>Bacillati</taxon>
        <taxon>Bacillota</taxon>
        <taxon>Bacilli</taxon>
        <taxon>Bacillales</taxon>
        <taxon>Caryophanaceae</taxon>
        <taxon>Planococcus</taxon>
    </lineage>
</organism>
<dbReference type="InterPro" id="IPR009057">
    <property type="entry name" value="Homeodomain-like_sf"/>
</dbReference>
<dbReference type="AlphaFoldDB" id="A0A7D7MB76"/>
<dbReference type="RefSeq" id="WP_182092055.1">
    <property type="nucleotide sequence ID" value="NZ_CP059540.1"/>
</dbReference>
<dbReference type="InterPro" id="IPR050624">
    <property type="entry name" value="HTH-type_Tx_Regulator"/>
</dbReference>
<proteinExistence type="predicted"/>
<feature type="domain" description="HTH tetR-type" evidence="3">
    <location>
        <begin position="11"/>
        <end position="71"/>
    </location>
</feature>
<dbReference type="Pfam" id="PF00440">
    <property type="entry name" value="TetR_N"/>
    <property type="match status" value="1"/>
</dbReference>
<keyword evidence="1 2" id="KW-0238">DNA-binding</keyword>
<dbReference type="PROSITE" id="PS50977">
    <property type="entry name" value="HTH_TETR_2"/>
    <property type="match status" value="1"/>
</dbReference>
<feature type="DNA-binding region" description="H-T-H motif" evidence="2">
    <location>
        <begin position="34"/>
        <end position="53"/>
    </location>
</feature>
<evidence type="ECO:0000313" key="4">
    <source>
        <dbReference type="EMBL" id="QMT17355.1"/>
    </source>
</evidence>
<dbReference type="Gene3D" id="1.10.357.10">
    <property type="entry name" value="Tetracycline Repressor, domain 2"/>
    <property type="match status" value="1"/>
</dbReference>
<dbReference type="InterPro" id="IPR036271">
    <property type="entry name" value="Tet_transcr_reg_TetR-rel_C_sf"/>
</dbReference>
<name>A0A7D7MB76_PLAMR</name>
<dbReference type="InterPro" id="IPR001647">
    <property type="entry name" value="HTH_TetR"/>
</dbReference>
<evidence type="ECO:0000256" key="2">
    <source>
        <dbReference type="PROSITE-ProRule" id="PRU00335"/>
    </source>
</evidence>
<gene>
    <name evidence="4" type="ORF">H1Q58_15605</name>
</gene>
<keyword evidence="5" id="KW-1185">Reference proteome</keyword>
<evidence type="ECO:0000256" key="1">
    <source>
        <dbReference type="ARBA" id="ARBA00023125"/>
    </source>
</evidence>
<evidence type="ECO:0000259" key="3">
    <source>
        <dbReference type="PROSITE" id="PS50977"/>
    </source>
</evidence>
<sequence length="203" mass="23068">MPKTTFFKLTEQKQDSLIAAAMQEFAKATFEEVKIASIIKSAGIPRSSFYDYFEDKEDVYLYLLSMIKEQKQLYMAPLLDKESSPFFDSLREFIKAGALFAAHYPLYEKIAKSFYANTQLMQTLLGEDRPNMISLYEELLLEGIASGELAPDLDAPYMAECIYQLTTSLTAGYDKETDQEISEMIAEKSEKLISLLEKGIAYS</sequence>
<dbReference type="SUPFAM" id="SSF48498">
    <property type="entry name" value="Tetracyclin repressor-like, C-terminal domain"/>
    <property type="match status" value="1"/>
</dbReference>
<dbReference type="EMBL" id="CP059540">
    <property type="protein sequence ID" value="QMT17355.1"/>
    <property type="molecule type" value="Genomic_DNA"/>
</dbReference>
<protein>
    <submittedName>
        <fullName evidence="4">TetR/AcrR family transcriptional regulator</fullName>
    </submittedName>
</protein>
<dbReference type="GO" id="GO:0003677">
    <property type="term" value="F:DNA binding"/>
    <property type="evidence" value="ECO:0007669"/>
    <property type="project" value="UniProtKB-UniRule"/>
</dbReference>
<dbReference type="SUPFAM" id="SSF46689">
    <property type="entry name" value="Homeodomain-like"/>
    <property type="match status" value="1"/>
</dbReference>
<dbReference type="KEGG" id="pdec:H1Q58_15605"/>
<accession>A0A7D7MB76</accession>
<evidence type="ECO:0000313" key="5">
    <source>
        <dbReference type="Proteomes" id="UP000514716"/>
    </source>
</evidence>
<dbReference type="PANTHER" id="PTHR43479:SF11">
    <property type="entry name" value="ACREF_ENVCD OPERON REPRESSOR-RELATED"/>
    <property type="match status" value="1"/>
</dbReference>